<gene>
    <name evidence="1" type="ORF">GN330_22590</name>
</gene>
<proteinExistence type="predicted"/>
<dbReference type="AlphaFoldDB" id="A0A844QK90"/>
<dbReference type="Proteomes" id="UP000463224">
    <property type="component" value="Unassembled WGS sequence"/>
</dbReference>
<evidence type="ECO:0000313" key="2">
    <source>
        <dbReference type="Proteomes" id="UP000463224"/>
    </source>
</evidence>
<dbReference type="Gene3D" id="1.10.260.40">
    <property type="entry name" value="lambda repressor-like DNA-binding domains"/>
    <property type="match status" value="1"/>
</dbReference>
<dbReference type="RefSeq" id="WP_156715864.1">
    <property type="nucleotide sequence ID" value="NZ_WPHG01000010.1"/>
</dbReference>
<protein>
    <submittedName>
        <fullName evidence="1">Uncharacterized protein</fullName>
    </submittedName>
</protein>
<dbReference type="GO" id="GO:0003677">
    <property type="term" value="F:DNA binding"/>
    <property type="evidence" value="ECO:0007669"/>
    <property type="project" value="InterPro"/>
</dbReference>
<dbReference type="EMBL" id="WPHG01000010">
    <property type="protein sequence ID" value="MVB00043.1"/>
    <property type="molecule type" value="Genomic_DNA"/>
</dbReference>
<reference evidence="1 2" key="1">
    <citation type="submission" date="2019-12" db="EMBL/GenBank/DDBJ databases">
        <title>Nitratireductor arenosus sp. nov., Isolated from sea sand, Jeju island, South Korea.</title>
        <authorList>
            <person name="Kim W."/>
        </authorList>
    </citation>
    <scope>NUCLEOTIDE SEQUENCE [LARGE SCALE GENOMIC DNA]</scope>
    <source>
        <strain evidence="1 2">CAU 1489</strain>
    </source>
</reference>
<dbReference type="InterPro" id="IPR010982">
    <property type="entry name" value="Lambda_DNA-bd_dom_sf"/>
</dbReference>
<evidence type="ECO:0000313" key="1">
    <source>
        <dbReference type="EMBL" id="MVB00043.1"/>
    </source>
</evidence>
<sequence>MPGTRRNETLNRFPAEAAEFKRLAESAYGWGYQTKIARKFGVANRTVMRWANGHNIAPKHVMACLADDSRKADARAEALEGLISGILQVLPEPMADAAFEIAIGEAGPNARHEIEKFRSALSDARE</sequence>
<organism evidence="1 2">
    <name type="scientific">Nitratireductor arenosus</name>
    <dbReference type="NCBI Taxonomy" id="2682096"/>
    <lineage>
        <taxon>Bacteria</taxon>
        <taxon>Pseudomonadati</taxon>
        <taxon>Pseudomonadota</taxon>
        <taxon>Alphaproteobacteria</taxon>
        <taxon>Hyphomicrobiales</taxon>
        <taxon>Phyllobacteriaceae</taxon>
        <taxon>Nitratireductor</taxon>
    </lineage>
</organism>
<keyword evidence="2" id="KW-1185">Reference proteome</keyword>
<accession>A0A844QK90</accession>
<comment type="caution">
    <text evidence="1">The sequence shown here is derived from an EMBL/GenBank/DDBJ whole genome shotgun (WGS) entry which is preliminary data.</text>
</comment>
<name>A0A844QK90_9HYPH</name>